<evidence type="ECO:0000259" key="18">
    <source>
        <dbReference type="PROSITE" id="PS50970"/>
    </source>
</evidence>
<dbReference type="PROSITE" id="PS50972">
    <property type="entry name" value="PTERIN_BINDING"/>
    <property type="match status" value="1"/>
</dbReference>
<feature type="region of interest" description="Disordered" evidence="17">
    <location>
        <begin position="884"/>
        <end position="910"/>
    </location>
</feature>
<dbReference type="PIRSF" id="PIRSF000381">
    <property type="entry name" value="MetH"/>
    <property type="match status" value="1"/>
</dbReference>
<keyword evidence="13" id="KW-0862">Zinc</keyword>
<dbReference type="InterPro" id="IPR011822">
    <property type="entry name" value="MetH"/>
</dbReference>
<dbReference type="GO" id="GO:0005829">
    <property type="term" value="C:cytosol"/>
    <property type="evidence" value="ECO:0007669"/>
    <property type="project" value="TreeGrafter"/>
</dbReference>
<keyword evidence="12" id="KW-0677">Repeat</keyword>
<dbReference type="Pfam" id="PF02965">
    <property type="entry name" value="Met_synt_B12"/>
    <property type="match status" value="1"/>
</dbReference>
<gene>
    <name evidence="23" type="ORF">UFOPK3427_01556</name>
    <name evidence="24" type="ORF">UFOPK4112_00282</name>
</gene>
<dbReference type="SUPFAM" id="SSF56507">
    <property type="entry name" value="Methionine synthase activation domain-like"/>
    <property type="match status" value="1"/>
</dbReference>
<dbReference type="GO" id="GO:0031419">
    <property type="term" value="F:cobalamin binding"/>
    <property type="evidence" value="ECO:0007669"/>
    <property type="project" value="UniProtKB-KW"/>
</dbReference>
<dbReference type="Gene3D" id="3.40.50.280">
    <property type="entry name" value="Cobalamin-binding domain"/>
    <property type="match status" value="1"/>
</dbReference>
<dbReference type="SMART" id="SM01018">
    <property type="entry name" value="B12-binding_2"/>
    <property type="match status" value="1"/>
</dbReference>
<reference evidence="24" key="1">
    <citation type="submission" date="2020-05" db="EMBL/GenBank/DDBJ databases">
        <authorList>
            <person name="Chiriac C."/>
            <person name="Salcher M."/>
            <person name="Ghai R."/>
            <person name="Kavagutti S V."/>
        </authorList>
    </citation>
    <scope>NUCLEOTIDE SEQUENCE</scope>
</reference>
<evidence type="ECO:0000256" key="2">
    <source>
        <dbReference type="ARBA" id="ARBA00001956"/>
    </source>
</evidence>
<evidence type="ECO:0000256" key="8">
    <source>
        <dbReference type="ARBA" id="ARBA00022628"/>
    </source>
</evidence>
<sequence length="1168" mass="127152">MAEKTPSFARLTPTSDPYLSALSQRVVVFDGATGTNLQLMDLTLEDFGSANLEGCNEILVETRPDAIEQLHRSFLEVGSDVIETDSFGSFSVVLAEYGLESQAESLSRKSAVLARKVADEFSTPEKPRFVAGSMGPGTKFPTLGQISYVELRDSYREQARGLLEGGVDLLIIETMFDLLGAKAAINAARFAMADVGRQVPLQVQVTIELTGRMLPGTEVGAALMALEAMQIDVIGLNCATGPVEMGEPLRYLAENATIPISCLPNAGLPSVVDGKMHYDLTPEGLAEHMTRFVTEFGVNAVGGCCGTTPAHLKAVLDAVGSATPTKRHPSPAPGATSIYTAVPFQQDSSFLVIGERTNANGSKKFREAMLEADWDTCVAMAKDQVKEGSHLIDVCVDYTGADGVGDMEALMSRLATQSSAPIMVDTTEAPVAETALRWLGGRALLNSVNLEEGSEEGTRLDKFLTLAGEFGSAVVATCIDEEGQARTAEWKLRAATAIHDLAVNSYGLSSTDLMIDPLALPLSTGMEESRRDGIETIEGIRLIKQNLPGVSTVLGLSNVSFGLSPAARQVLNSVFLHECVEAGLDAAIVHASKILPLAKIDERAREVSLDLIYDRRREGYDPLTELLSLFEGVTISSQGPDEHADWSVDRRLVQRIIDGNRNGLNDDLDIAMSEGFAPLTIVNDFLLDGMKTVGELFASGEMQLPFVLGSAETMKQAVAHLEPHMEKADQGGRGTIVLATVKGDVHDIGKNLVDIIFTNNGYEVINLGIKIGINEMATAVQENNADALGMSGLLVKSTLIMRENLEELNERGLSGVPVLLGGAALTRTYVERDLREVYDGRLFYGKDAFEGLRTMDQLMTMKKEGIDDPDFGTVISEKNVQRRFKDPSTEHVDGQPSRAPTVVDDNQIPTPPFLGSRVAKGIPIDEISTYINKTALFRNQWGFRPEGDEDDAAFKERVSSTLREQLAQAVADDLLVPQVVYGHFPVNAVGNELVVYEEDTRSSELTRFIFPRQKVEPWLCISDFFSTAESARADYASFMLVTMGQRISDRCAELFAKDEYQQYLFLHGLGVEMAEALAEYWHHRVREELNYANEDGPSLAGLFRQQYRGGRYSWGYPACPDLSENAKVAALLGADRIGVEVSEGFQLHPEQTTDAIICHHPQAKYFVA</sequence>
<feature type="domain" description="AdoMet activation" evidence="20">
    <location>
        <begin position="885"/>
        <end position="1168"/>
    </location>
</feature>
<dbReference type="Pfam" id="PF02310">
    <property type="entry name" value="B12-binding"/>
    <property type="match status" value="1"/>
</dbReference>
<dbReference type="InterPro" id="IPR011005">
    <property type="entry name" value="Dihydropteroate_synth-like_sf"/>
</dbReference>
<keyword evidence="10" id="KW-0949">S-adenosyl-L-methionine</keyword>
<proteinExistence type="inferred from homology"/>
<evidence type="ECO:0000256" key="12">
    <source>
        <dbReference type="ARBA" id="ARBA00022737"/>
    </source>
</evidence>
<evidence type="ECO:0000259" key="20">
    <source>
        <dbReference type="PROSITE" id="PS50974"/>
    </source>
</evidence>
<dbReference type="SUPFAM" id="SSF82282">
    <property type="entry name" value="Homocysteine S-methyltransferase"/>
    <property type="match status" value="1"/>
</dbReference>
<dbReference type="GO" id="GO:0046653">
    <property type="term" value="P:tetrahydrofolate metabolic process"/>
    <property type="evidence" value="ECO:0007669"/>
    <property type="project" value="TreeGrafter"/>
</dbReference>
<dbReference type="InterPro" id="IPR004223">
    <property type="entry name" value="VitB12-dep_Met_synth_activ_dom"/>
</dbReference>
<evidence type="ECO:0000256" key="1">
    <source>
        <dbReference type="ARBA" id="ARBA00001947"/>
    </source>
</evidence>
<keyword evidence="15" id="KW-0170">Cobalt</keyword>
<dbReference type="PROSITE" id="PS51337">
    <property type="entry name" value="B12_BINDING_NTER"/>
    <property type="match status" value="1"/>
</dbReference>
<dbReference type="PANTHER" id="PTHR45833:SF1">
    <property type="entry name" value="METHIONINE SYNTHASE"/>
    <property type="match status" value="1"/>
</dbReference>
<evidence type="ECO:0000259" key="22">
    <source>
        <dbReference type="PROSITE" id="PS51337"/>
    </source>
</evidence>
<keyword evidence="6" id="KW-0489">Methyltransferase</keyword>
<comment type="similarity">
    <text evidence="4">Belongs to the vitamin-B12 dependent methionine synthase family.</text>
</comment>
<comment type="cofactor">
    <cofactor evidence="2">
        <name>methylcob(III)alamin</name>
        <dbReference type="ChEBI" id="CHEBI:28115"/>
    </cofactor>
</comment>
<comment type="cofactor">
    <cofactor evidence="1">
        <name>Zn(2+)</name>
        <dbReference type="ChEBI" id="CHEBI:29105"/>
    </cofactor>
</comment>
<dbReference type="SUPFAM" id="SSF47644">
    <property type="entry name" value="Methionine synthase domain"/>
    <property type="match status" value="1"/>
</dbReference>
<dbReference type="Gene3D" id="1.10.1240.10">
    <property type="entry name" value="Methionine synthase domain"/>
    <property type="match status" value="1"/>
</dbReference>
<evidence type="ECO:0000256" key="9">
    <source>
        <dbReference type="ARBA" id="ARBA00022679"/>
    </source>
</evidence>
<evidence type="ECO:0000256" key="7">
    <source>
        <dbReference type="ARBA" id="ARBA00022605"/>
    </source>
</evidence>
<keyword evidence="14" id="KW-0486">Methionine biosynthesis</keyword>
<dbReference type="EMBL" id="CAFBLT010000002">
    <property type="protein sequence ID" value="CAB4881780.1"/>
    <property type="molecule type" value="Genomic_DNA"/>
</dbReference>
<accession>A0A6J7Q0F1</accession>
<feature type="domain" description="B12-binding" evidence="21">
    <location>
        <begin position="733"/>
        <end position="869"/>
    </location>
</feature>
<dbReference type="Gene3D" id="3.20.20.330">
    <property type="entry name" value="Homocysteine-binding-like domain"/>
    <property type="match status" value="1"/>
</dbReference>
<dbReference type="InterPro" id="IPR003726">
    <property type="entry name" value="HCY_dom"/>
</dbReference>
<feature type="compositionally biased region" description="Basic and acidic residues" evidence="17">
    <location>
        <begin position="884"/>
        <end position="893"/>
    </location>
</feature>
<dbReference type="EMBL" id="CAFBPM010000002">
    <property type="protein sequence ID" value="CAB5010531.1"/>
    <property type="molecule type" value="Genomic_DNA"/>
</dbReference>
<dbReference type="FunFam" id="3.20.20.330:FF:000001">
    <property type="entry name" value="Methionine synthase"/>
    <property type="match status" value="1"/>
</dbReference>
<dbReference type="EC" id="2.1.1.13" evidence="5"/>
<keyword evidence="9" id="KW-0808">Transferase</keyword>
<evidence type="ECO:0000259" key="21">
    <source>
        <dbReference type="PROSITE" id="PS51332"/>
    </source>
</evidence>
<dbReference type="PROSITE" id="PS51332">
    <property type="entry name" value="B12_BINDING"/>
    <property type="match status" value="1"/>
</dbReference>
<name>A0A6J7Q0F1_9ZZZZ</name>
<evidence type="ECO:0000256" key="13">
    <source>
        <dbReference type="ARBA" id="ARBA00022833"/>
    </source>
</evidence>
<evidence type="ECO:0000259" key="19">
    <source>
        <dbReference type="PROSITE" id="PS50972"/>
    </source>
</evidence>
<evidence type="ECO:0000256" key="6">
    <source>
        <dbReference type="ARBA" id="ARBA00022603"/>
    </source>
</evidence>
<comment type="pathway">
    <text evidence="3">Amino-acid biosynthesis; L-methionine biosynthesis via de novo pathway; L-methionine from L-homocysteine (MetH route): step 1/1.</text>
</comment>
<dbReference type="InterPro" id="IPR036594">
    <property type="entry name" value="Meth_synthase_dom"/>
</dbReference>
<dbReference type="NCBIfam" id="TIGR02082">
    <property type="entry name" value="metH"/>
    <property type="match status" value="1"/>
</dbReference>
<dbReference type="PROSITE" id="PS50974">
    <property type="entry name" value="ADOMET_ACTIVATION"/>
    <property type="match status" value="1"/>
</dbReference>
<organism evidence="24">
    <name type="scientific">freshwater metagenome</name>
    <dbReference type="NCBI Taxonomy" id="449393"/>
    <lineage>
        <taxon>unclassified sequences</taxon>
        <taxon>metagenomes</taxon>
        <taxon>ecological metagenomes</taxon>
    </lineage>
</organism>
<evidence type="ECO:0000313" key="24">
    <source>
        <dbReference type="EMBL" id="CAB5010531.1"/>
    </source>
</evidence>
<dbReference type="InterPro" id="IPR037010">
    <property type="entry name" value="VitB12-dep_Met_synth_activ_sf"/>
</dbReference>
<dbReference type="InterPro" id="IPR003759">
    <property type="entry name" value="Cbl-bd_cap"/>
</dbReference>
<dbReference type="GO" id="GO:0050667">
    <property type="term" value="P:homocysteine metabolic process"/>
    <property type="evidence" value="ECO:0007669"/>
    <property type="project" value="TreeGrafter"/>
</dbReference>
<evidence type="ECO:0000256" key="10">
    <source>
        <dbReference type="ARBA" id="ARBA00022691"/>
    </source>
</evidence>
<dbReference type="PROSITE" id="PS50970">
    <property type="entry name" value="HCY"/>
    <property type="match status" value="1"/>
</dbReference>
<dbReference type="Pfam" id="PF02574">
    <property type="entry name" value="S-methyl_trans"/>
    <property type="match status" value="1"/>
</dbReference>
<dbReference type="GO" id="GO:0008705">
    <property type="term" value="F:methionine synthase activity"/>
    <property type="evidence" value="ECO:0007669"/>
    <property type="project" value="UniProtKB-EC"/>
</dbReference>
<dbReference type="AlphaFoldDB" id="A0A6J7Q0F1"/>
<protein>
    <recommendedName>
        <fullName evidence="5">methionine synthase</fullName>
        <ecNumber evidence="5">2.1.1.13</ecNumber>
    </recommendedName>
    <alternativeName>
        <fullName evidence="16">5-methyltetrahydrofolate--homocysteine methyltransferase</fullName>
    </alternativeName>
</protein>
<evidence type="ECO:0000313" key="23">
    <source>
        <dbReference type="EMBL" id="CAB4881780.1"/>
    </source>
</evidence>
<keyword evidence="8" id="KW-0846">Cobalamin</keyword>
<feature type="domain" description="B12-binding N-terminal" evidence="22">
    <location>
        <begin position="639"/>
        <end position="733"/>
    </location>
</feature>
<dbReference type="GO" id="GO:0008270">
    <property type="term" value="F:zinc ion binding"/>
    <property type="evidence" value="ECO:0007669"/>
    <property type="project" value="InterPro"/>
</dbReference>
<dbReference type="UniPathway" id="UPA00051">
    <property type="reaction ID" value="UER00081"/>
</dbReference>
<dbReference type="PANTHER" id="PTHR45833">
    <property type="entry name" value="METHIONINE SYNTHASE"/>
    <property type="match status" value="1"/>
</dbReference>
<dbReference type="InterPro" id="IPR000489">
    <property type="entry name" value="Pterin-binding_dom"/>
</dbReference>
<dbReference type="Pfam" id="PF00809">
    <property type="entry name" value="Pterin_bind"/>
    <property type="match status" value="1"/>
</dbReference>
<dbReference type="GO" id="GO:0032259">
    <property type="term" value="P:methylation"/>
    <property type="evidence" value="ECO:0007669"/>
    <property type="project" value="UniProtKB-KW"/>
</dbReference>
<dbReference type="FunFam" id="3.20.20.20:FF:000007">
    <property type="entry name" value="Methionine synthase"/>
    <property type="match status" value="1"/>
</dbReference>
<keyword evidence="11" id="KW-0479">Metal-binding</keyword>
<feature type="domain" description="Hcy-binding" evidence="18">
    <location>
        <begin position="15"/>
        <end position="319"/>
    </location>
</feature>
<evidence type="ECO:0000256" key="4">
    <source>
        <dbReference type="ARBA" id="ARBA00010398"/>
    </source>
</evidence>
<dbReference type="SUPFAM" id="SSF52242">
    <property type="entry name" value="Cobalamin (vitamin B12)-binding domain"/>
    <property type="match status" value="1"/>
</dbReference>
<dbReference type="Pfam" id="PF02607">
    <property type="entry name" value="B12-binding_2"/>
    <property type="match status" value="1"/>
</dbReference>
<dbReference type="InterPro" id="IPR036724">
    <property type="entry name" value="Cobalamin-bd_sf"/>
</dbReference>
<dbReference type="InterPro" id="IPR050554">
    <property type="entry name" value="Met_Synthase/Corrinoid"/>
</dbReference>
<evidence type="ECO:0000256" key="5">
    <source>
        <dbReference type="ARBA" id="ARBA00012032"/>
    </source>
</evidence>
<dbReference type="Gene3D" id="3.10.196.10">
    <property type="entry name" value="Vitamin B12-dependent methionine synthase, activation domain"/>
    <property type="match status" value="1"/>
</dbReference>
<evidence type="ECO:0000256" key="11">
    <source>
        <dbReference type="ARBA" id="ARBA00022723"/>
    </source>
</evidence>
<dbReference type="SUPFAM" id="SSF51717">
    <property type="entry name" value="Dihydropteroate synthetase-like"/>
    <property type="match status" value="1"/>
</dbReference>
<evidence type="ECO:0000256" key="17">
    <source>
        <dbReference type="SAM" id="MobiDB-lite"/>
    </source>
</evidence>
<evidence type="ECO:0000256" key="15">
    <source>
        <dbReference type="ARBA" id="ARBA00023285"/>
    </source>
</evidence>
<evidence type="ECO:0000256" key="14">
    <source>
        <dbReference type="ARBA" id="ARBA00023167"/>
    </source>
</evidence>
<evidence type="ECO:0000256" key="16">
    <source>
        <dbReference type="ARBA" id="ARBA00031040"/>
    </source>
</evidence>
<dbReference type="InterPro" id="IPR006158">
    <property type="entry name" value="Cobalamin-bd"/>
</dbReference>
<evidence type="ECO:0000256" key="3">
    <source>
        <dbReference type="ARBA" id="ARBA00005178"/>
    </source>
</evidence>
<dbReference type="Gene3D" id="3.20.20.20">
    <property type="entry name" value="Dihydropteroate synthase-like"/>
    <property type="match status" value="1"/>
</dbReference>
<dbReference type="InterPro" id="IPR036589">
    <property type="entry name" value="HCY_dom_sf"/>
</dbReference>
<keyword evidence="7" id="KW-0028">Amino-acid biosynthesis</keyword>
<feature type="domain" description="Pterin-binding" evidence="19">
    <location>
        <begin position="350"/>
        <end position="613"/>
    </location>
</feature>